<keyword evidence="2" id="KW-1185">Reference proteome</keyword>
<evidence type="ECO:0000313" key="2">
    <source>
        <dbReference type="Proteomes" id="UP000692954"/>
    </source>
</evidence>
<evidence type="ECO:0000313" key="1">
    <source>
        <dbReference type="EMBL" id="CAD8091681.1"/>
    </source>
</evidence>
<organism evidence="1 2">
    <name type="scientific">Paramecium sonneborni</name>
    <dbReference type="NCBI Taxonomy" id="65129"/>
    <lineage>
        <taxon>Eukaryota</taxon>
        <taxon>Sar</taxon>
        <taxon>Alveolata</taxon>
        <taxon>Ciliophora</taxon>
        <taxon>Intramacronucleata</taxon>
        <taxon>Oligohymenophorea</taxon>
        <taxon>Peniculida</taxon>
        <taxon>Parameciidae</taxon>
        <taxon>Paramecium</taxon>
    </lineage>
</organism>
<reference evidence="1" key="1">
    <citation type="submission" date="2021-01" db="EMBL/GenBank/DDBJ databases">
        <authorList>
            <consortium name="Genoscope - CEA"/>
            <person name="William W."/>
        </authorList>
    </citation>
    <scope>NUCLEOTIDE SEQUENCE</scope>
</reference>
<dbReference type="AlphaFoldDB" id="A0A8S1NN40"/>
<proteinExistence type="predicted"/>
<dbReference type="EMBL" id="CAJJDN010000058">
    <property type="protein sequence ID" value="CAD8091681.1"/>
    <property type="molecule type" value="Genomic_DNA"/>
</dbReference>
<name>A0A8S1NN40_9CILI</name>
<accession>A0A8S1NN40</accession>
<protein>
    <submittedName>
        <fullName evidence="1">Uncharacterized protein</fullName>
    </submittedName>
</protein>
<sequence length="63" mass="7460">MTILLDLLKSNLNISQRKEQSAILATYQAESPIIIIMVIAESNLKTKIKQCQRRRQKVRRWMF</sequence>
<dbReference type="Proteomes" id="UP000692954">
    <property type="component" value="Unassembled WGS sequence"/>
</dbReference>
<comment type="caution">
    <text evidence="1">The sequence shown here is derived from an EMBL/GenBank/DDBJ whole genome shotgun (WGS) entry which is preliminary data.</text>
</comment>
<gene>
    <name evidence="1" type="ORF">PSON_ATCC_30995.1.T0580001</name>
</gene>